<comment type="caution">
    <text evidence="1">The sequence shown here is derived from an EMBL/GenBank/DDBJ whole genome shotgun (WGS) entry which is preliminary data.</text>
</comment>
<sequence length="169" mass="18458">MTDAKGTLARGVGGAVMSSACQHLHLPTFLPLTARALDVTQRCNTSCSSHLISQSECAGYFRVTPTAFCFIWVFVMDISSPPCSPPFHTFLEELCPLLLWSTAVTLGVELSKRALSAYHTAYKATTRTCELQRSLSPNHQQHIEDPLLVVSRAGSHITTTEVFPNDSGF</sequence>
<proteinExistence type="predicted"/>
<protein>
    <submittedName>
        <fullName evidence="1">Uncharacterized protein</fullName>
    </submittedName>
</protein>
<dbReference type="Proteomes" id="UP001331515">
    <property type="component" value="Unassembled WGS sequence"/>
</dbReference>
<evidence type="ECO:0000313" key="2">
    <source>
        <dbReference type="Proteomes" id="UP001331515"/>
    </source>
</evidence>
<organism evidence="1 2">
    <name type="scientific">Champsocephalus gunnari</name>
    <name type="common">Mackerel icefish</name>
    <dbReference type="NCBI Taxonomy" id="52237"/>
    <lineage>
        <taxon>Eukaryota</taxon>
        <taxon>Metazoa</taxon>
        <taxon>Chordata</taxon>
        <taxon>Craniata</taxon>
        <taxon>Vertebrata</taxon>
        <taxon>Euteleostomi</taxon>
        <taxon>Actinopterygii</taxon>
        <taxon>Neopterygii</taxon>
        <taxon>Teleostei</taxon>
        <taxon>Neoteleostei</taxon>
        <taxon>Acanthomorphata</taxon>
        <taxon>Eupercaria</taxon>
        <taxon>Perciformes</taxon>
        <taxon>Notothenioidei</taxon>
        <taxon>Channichthyidae</taxon>
        <taxon>Champsocephalus</taxon>
    </lineage>
</organism>
<accession>A0AAN8CK86</accession>
<evidence type="ECO:0000313" key="1">
    <source>
        <dbReference type="EMBL" id="KAK5903960.1"/>
    </source>
</evidence>
<gene>
    <name evidence="1" type="ORF">CgunFtcFv8_007698</name>
</gene>
<dbReference type="EMBL" id="JAURVH010001531">
    <property type="protein sequence ID" value="KAK5903960.1"/>
    <property type="molecule type" value="Genomic_DNA"/>
</dbReference>
<dbReference type="AlphaFoldDB" id="A0AAN8CK86"/>
<dbReference type="PROSITE" id="PS51257">
    <property type="entry name" value="PROKAR_LIPOPROTEIN"/>
    <property type="match status" value="1"/>
</dbReference>
<reference evidence="1 2" key="1">
    <citation type="journal article" date="2023" name="Mol. Biol. Evol.">
        <title>Genomics of Secondarily Temperate Adaptation in the Only Non-Antarctic Icefish.</title>
        <authorList>
            <person name="Rivera-Colon A.G."/>
            <person name="Rayamajhi N."/>
            <person name="Minhas B.F."/>
            <person name="Madrigal G."/>
            <person name="Bilyk K.T."/>
            <person name="Yoon V."/>
            <person name="Hune M."/>
            <person name="Gregory S."/>
            <person name="Cheng C.H.C."/>
            <person name="Catchen J.M."/>
        </authorList>
    </citation>
    <scope>NUCLEOTIDE SEQUENCE [LARGE SCALE GENOMIC DNA]</scope>
    <source>
        <tissue evidence="1">White muscle</tissue>
    </source>
</reference>
<keyword evidence="2" id="KW-1185">Reference proteome</keyword>
<name>A0AAN8CK86_CHAGU</name>